<evidence type="ECO:0000256" key="8">
    <source>
        <dbReference type="NCBIfam" id="TIGR00038"/>
    </source>
</evidence>
<dbReference type="KEGG" id="ftj:FTUN_3083"/>
<dbReference type="NCBIfam" id="TIGR00038">
    <property type="entry name" value="efp"/>
    <property type="match status" value="1"/>
</dbReference>
<dbReference type="GO" id="GO:0003746">
    <property type="term" value="F:translation elongation factor activity"/>
    <property type="evidence" value="ECO:0007669"/>
    <property type="project" value="UniProtKB-UniRule"/>
</dbReference>
<dbReference type="Gene3D" id="2.30.30.30">
    <property type="match status" value="1"/>
</dbReference>
<evidence type="ECO:0000256" key="3">
    <source>
        <dbReference type="ARBA" id="ARBA00009479"/>
    </source>
</evidence>
<dbReference type="SUPFAM" id="SSF50249">
    <property type="entry name" value="Nucleic acid-binding proteins"/>
    <property type="match status" value="2"/>
</dbReference>
<evidence type="ECO:0000256" key="9">
    <source>
        <dbReference type="RuleBase" id="RU004389"/>
    </source>
</evidence>
<dbReference type="InterPro" id="IPR013852">
    <property type="entry name" value="Transl_elong_P/YeiP_CS"/>
</dbReference>
<dbReference type="PROSITE" id="PS01275">
    <property type="entry name" value="EFP"/>
    <property type="match status" value="1"/>
</dbReference>
<evidence type="ECO:0000256" key="1">
    <source>
        <dbReference type="ARBA" id="ARBA00004496"/>
    </source>
</evidence>
<accession>A0A6M5YPV7</accession>
<gene>
    <name evidence="7" type="primary">efp</name>
    <name evidence="12" type="ORF">FTUN_3083</name>
</gene>
<evidence type="ECO:0000259" key="11">
    <source>
        <dbReference type="SMART" id="SM01185"/>
    </source>
</evidence>
<evidence type="ECO:0000256" key="6">
    <source>
        <dbReference type="ARBA" id="ARBA00022917"/>
    </source>
</evidence>
<evidence type="ECO:0000256" key="7">
    <source>
        <dbReference type="HAMAP-Rule" id="MF_00141"/>
    </source>
</evidence>
<sequence length="191" mass="21579">MASTKMIDIRRGMVLNMNGTLFYCLDRDLNTPGNWRAILYLKLKNMTTGSITDERVHPDDKVDVVYLDTKDYSYSYKDGEDFVFVDKETFEPVTLSNDMVGDMMKYLRENDDVKITFYDGKALSMELPQTVTLKVIETEPSIKGATAAAQTKAATLETGLVIQVPSFITQGELVEVQTEDGKYLKRSKEGK</sequence>
<feature type="domain" description="Translation elongation factor P/YeiP central" evidence="11">
    <location>
        <begin position="69"/>
        <end position="123"/>
    </location>
</feature>
<evidence type="ECO:0000313" key="12">
    <source>
        <dbReference type="EMBL" id="QJW95534.1"/>
    </source>
</evidence>
<protein>
    <recommendedName>
        <fullName evidence="7 8">Elongation factor P</fullName>
        <shortName evidence="7">EF-P</shortName>
    </recommendedName>
</protein>
<dbReference type="Pfam" id="PF01132">
    <property type="entry name" value="EFP"/>
    <property type="match status" value="1"/>
</dbReference>
<evidence type="ECO:0000313" key="13">
    <source>
        <dbReference type="Proteomes" id="UP000503447"/>
    </source>
</evidence>
<dbReference type="Gene3D" id="2.40.50.140">
    <property type="entry name" value="Nucleic acid-binding proteins"/>
    <property type="match status" value="2"/>
</dbReference>
<keyword evidence="5 7" id="KW-0251">Elongation factor</keyword>
<reference evidence="13" key="1">
    <citation type="submission" date="2020-05" db="EMBL/GenBank/DDBJ databases">
        <title>Frigoriglobus tundricola gen. nov., sp. nov., a psychrotolerant cellulolytic planctomycete of the family Gemmataceae with two divergent copies of 16S rRNA gene.</title>
        <authorList>
            <person name="Kulichevskaya I.S."/>
            <person name="Ivanova A.A."/>
            <person name="Naumoff D.G."/>
            <person name="Beletsky A.V."/>
            <person name="Rijpstra W.I.C."/>
            <person name="Sinninghe Damste J.S."/>
            <person name="Mardanov A.V."/>
            <person name="Ravin N.V."/>
            <person name="Dedysh S.N."/>
        </authorList>
    </citation>
    <scope>NUCLEOTIDE SEQUENCE [LARGE SCALE GENOMIC DNA]</scope>
    <source>
        <strain evidence="13">PL17</strain>
    </source>
</reference>
<dbReference type="InterPro" id="IPR012340">
    <property type="entry name" value="NA-bd_OB-fold"/>
</dbReference>
<dbReference type="PANTHER" id="PTHR30053:SF14">
    <property type="entry name" value="TRANSLATION ELONGATION FACTOR KOW-LIKE DOMAIN-CONTAINING PROTEIN"/>
    <property type="match status" value="1"/>
</dbReference>
<comment type="subcellular location">
    <subcellularLocation>
        <location evidence="1 7">Cytoplasm</location>
    </subcellularLocation>
</comment>
<dbReference type="FunFam" id="2.40.50.140:FF:000009">
    <property type="entry name" value="Elongation factor P"/>
    <property type="match status" value="1"/>
</dbReference>
<comment type="pathway">
    <text evidence="2 7">Protein biosynthesis; polypeptide chain elongation.</text>
</comment>
<dbReference type="UniPathway" id="UPA00345"/>
<dbReference type="InterPro" id="IPR011768">
    <property type="entry name" value="Transl_elongation_fac_P"/>
</dbReference>
<dbReference type="InterPro" id="IPR001059">
    <property type="entry name" value="Transl_elong_P/YeiP_cen"/>
</dbReference>
<dbReference type="GO" id="GO:0043043">
    <property type="term" value="P:peptide biosynthetic process"/>
    <property type="evidence" value="ECO:0007669"/>
    <property type="project" value="InterPro"/>
</dbReference>
<dbReference type="FunFam" id="2.40.50.140:FF:000004">
    <property type="entry name" value="Elongation factor P"/>
    <property type="match status" value="1"/>
</dbReference>
<dbReference type="GO" id="GO:0005829">
    <property type="term" value="C:cytosol"/>
    <property type="evidence" value="ECO:0007669"/>
    <property type="project" value="UniProtKB-ARBA"/>
</dbReference>
<dbReference type="InterPro" id="IPR008991">
    <property type="entry name" value="Translation_prot_SH3-like_sf"/>
</dbReference>
<dbReference type="NCBIfam" id="NF001810">
    <property type="entry name" value="PRK00529.1"/>
    <property type="match status" value="1"/>
</dbReference>
<dbReference type="Pfam" id="PF09285">
    <property type="entry name" value="Elong-fact-P_C"/>
    <property type="match status" value="1"/>
</dbReference>
<dbReference type="CDD" id="cd04470">
    <property type="entry name" value="S1_EF-P_repeat_1"/>
    <property type="match status" value="1"/>
</dbReference>
<dbReference type="RefSeq" id="WP_171471299.1">
    <property type="nucleotide sequence ID" value="NZ_CP053452.2"/>
</dbReference>
<dbReference type="InterPro" id="IPR015365">
    <property type="entry name" value="Elong-fact-P_C"/>
</dbReference>
<feature type="domain" description="Elongation factor P C-terminal" evidence="10">
    <location>
        <begin position="131"/>
        <end position="186"/>
    </location>
</feature>
<keyword evidence="6 7" id="KW-0648">Protein biosynthesis</keyword>
<dbReference type="PANTHER" id="PTHR30053">
    <property type="entry name" value="ELONGATION FACTOR P"/>
    <property type="match status" value="1"/>
</dbReference>
<dbReference type="InterPro" id="IPR013185">
    <property type="entry name" value="Transl_elong_KOW-like"/>
</dbReference>
<evidence type="ECO:0000256" key="5">
    <source>
        <dbReference type="ARBA" id="ARBA00022768"/>
    </source>
</evidence>
<evidence type="ECO:0000259" key="10">
    <source>
        <dbReference type="SMART" id="SM00841"/>
    </source>
</evidence>
<proteinExistence type="inferred from homology"/>
<dbReference type="InterPro" id="IPR014722">
    <property type="entry name" value="Rib_uL2_dom2"/>
</dbReference>
<comment type="function">
    <text evidence="7">Involved in peptide bond synthesis. Stimulates efficient translation and peptide-bond synthesis on native or reconstituted 70S ribosomes in vitro. Probably functions indirectly by altering the affinity of the ribosome for aminoacyl-tRNA, thus increasing their reactivity as acceptors for peptidyl transferase.</text>
</comment>
<dbReference type="Pfam" id="PF08207">
    <property type="entry name" value="EFP_N"/>
    <property type="match status" value="1"/>
</dbReference>
<comment type="similarity">
    <text evidence="3 7 9">Belongs to the elongation factor P family.</text>
</comment>
<dbReference type="Proteomes" id="UP000503447">
    <property type="component" value="Chromosome"/>
</dbReference>
<dbReference type="HAMAP" id="MF_00141">
    <property type="entry name" value="EF_P"/>
    <property type="match status" value="1"/>
</dbReference>
<keyword evidence="4 7" id="KW-0963">Cytoplasm</keyword>
<evidence type="ECO:0000256" key="4">
    <source>
        <dbReference type="ARBA" id="ARBA00022490"/>
    </source>
</evidence>
<organism evidence="12 13">
    <name type="scientific">Frigoriglobus tundricola</name>
    <dbReference type="NCBI Taxonomy" id="2774151"/>
    <lineage>
        <taxon>Bacteria</taxon>
        <taxon>Pseudomonadati</taxon>
        <taxon>Planctomycetota</taxon>
        <taxon>Planctomycetia</taxon>
        <taxon>Gemmatales</taxon>
        <taxon>Gemmataceae</taxon>
        <taxon>Frigoriglobus</taxon>
    </lineage>
</organism>
<dbReference type="EMBL" id="CP053452">
    <property type="protein sequence ID" value="QJW95534.1"/>
    <property type="molecule type" value="Genomic_DNA"/>
</dbReference>
<name>A0A6M5YPV7_9BACT</name>
<dbReference type="SUPFAM" id="SSF50104">
    <property type="entry name" value="Translation proteins SH3-like domain"/>
    <property type="match status" value="1"/>
</dbReference>
<dbReference type="AlphaFoldDB" id="A0A6M5YPV7"/>
<evidence type="ECO:0000256" key="2">
    <source>
        <dbReference type="ARBA" id="ARBA00004815"/>
    </source>
</evidence>
<dbReference type="SMART" id="SM00841">
    <property type="entry name" value="Elong-fact-P_C"/>
    <property type="match status" value="1"/>
</dbReference>
<dbReference type="InterPro" id="IPR020599">
    <property type="entry name" value="Transl_elong_fac_P/YeiP"/>
</dbReference>
<keyword evidence="13" id="KW-1185">Reference proteome</keyword>
<dbReference type="PIRSF" id="PIRSF005901">
    <property type="entry name" value="EF-P"/>
    <property type="match status" value="1"/>
</dbReference>
<dbReference type="SMART" id="SM01185">
    <property type="entry name" value="EFP"/>
    <property type="match status" value="1"/>
</dbReference>